<dbReference type="InterPro" id="IPR025194">
    <property type="entry name" value="RodZ-like_C"/>
</dbReference>
<proteinExistence type="predicted"/>
<evidence type="ECO:0000313" key="2">
    <source>
        <dbReference type="EMBL" id="PWJ18033.1"/>
    </source>
</evidence>
<dbReference type="Proteomes" id="UP000251571">
    <property type="component" value="Unassembled WGS sequence"/>
</dbReference>
<gene>
    <name evidence="2" type="ORF">BCF38_10520</name>
    <name evidence="3" type="ORF">SAMN05421539_10520</name>
</gene>
<dbReference type="Proteomes" id="UP000245839">
    <property type="component" value="Unassembled WGS sequence"/>
</dbReference>
<dbReference type="InterPro" id="IPR010982">
    <property type="entry name" value="Lambda_DNA-bd_dom_sf"/>
</dbReference>
<dbReference type="InterPro" id="IPR050400">
    <property type="entry name" value="Bact_Cytoskel_RodZ"/>
</dbReference>
<sequence>MFGRKSKKKTIVENPERGFDSYEMRLGDEMRGERATLGKSLMDVQRELRIKASYIAAIENADLEAFDSQSFVAGYVRSYARYLGMDPEIVFARFCEESGFGGIGSLRPMESALSRRDGLGAALAAPAAGRGSALRQPKTEAKPIDPLLSAGNPFAKKTTPVFAGFEPGALGSLAVLALLVGGLGYGGWTLVKEIQRVQVAPVEEEPALLAELDPLAPVAPASAAPEVAGVDMPATEALSRLYRPQALDAPILTARDQPISTIAPGSTGALASIEPADSIAADAGLATGTPESIAAGVNLALAEALREPSETAETPATPQVLASEPEAIVVVATAEAWVRIRAADGSTIFERTMQQGETYEVPASEGEVSLRTGNTGAVYFSVAGTTYGPVAPGPQVATTEVSAATIGDSFAVADLTEDSPIARVVAELAAEAALPGQDIPAE</sequence>
<accession>A0A2Y9AR61</accession>
<protein>
    <submittedName>
        <fullName evidence="2">Cytoskeletal protein RodZ</fullName>
    </submittedName>
    <submittedName>
        <fullName evidence="3">Protein RodZ, contains Xre-like HTH and DUF4115 domains</fullName>
    </submittedName>
</protein>
<dbReference type="RefSeq" id="WP_109564532.1">
    <property type="nucleotide sequence ID" value="NZ_QGDJ01000005.1"/>
</dbReference>
<dbReference type="Gene3D" id="1.10.260.40">
    <property type="entry name" value="lambda repressor-like DNA-binding domains"/>
    <property type="match status" value="1"/>
</dbReference>
<evidence type="ECO:0000313" key="4">
    <source>
        <dbReference type="Proteomes" id="UP000245839"/>
    </source>
</evidence>
<dbReference type="OrthoDB" id="9790252at2"/>
<evidence type="ECO:0000313" key="5">
    <source>
        <dbReference type="Proteomes" id="UP000251571"/>
    </source>
</evidence>
<dbReference type="PANTHER" id="PTHR34475:SF1">
    <property type="entry name" value="CYTOSKELETON PROTEIN RODZ"/>
    <property type="match status" value="1"/>
</dbReference>
<dbReference type="Pfam" id="PF13464">
    <property type="entry name" value="RodZ_C"/>
    <property type="match status" value="1"/>
</dbReference>
<dbReference type="PANTHER" id="PTHR34475">
    <property type="match status" value="1"/>
</dbReference>
<dbReference type="AlphaFoldDB" id="A0A2Y9AR61"/>
<keyword evidence="4" id="KW-1185">Reference proteome</keyword>
<organism evidence="3 5">
    <name type="scientific">Jannaschia seohaensis</name>
    <dbReference type="NCBI Taxonomy" id="475081"/>
    <lineage>
        <taxon>Bacteria</taxon>
        <taxon>Pseudomonadati</taxon>
        <taxon>Pseudomonadota</taxon>
        <taxon>Alphaproteobacteria</taxon>
        <taxon>Rhodobacterales</taxon>
        <taxon>Roseobacteraceae</taxon>
        <taxon>Jannaschia</taxon>
    </lineage>
</organism>
<dbReference type="EMBL" id="UETC01000005">
    <property type="protein sequence ID" value="SSA46556.1"/>
    <property type="molecule type" value="Genomic_DNA"/>
</dbReference>
<evidence type="ECO:0000313" key="3">
    <source>
        <dbReference type="EMBL" id="SSA46556.1"/>
    </source>
</evidence>
<dbReference type="Pfam" id="PF13413">
    <property type="entry name" value="HTH_25"/>
    <property type="match status" value="1"/>
</dbReference>
<name>A0A2Y9AR61_9RHOB</name>
<reference evidence="3 5" key="1">
    <citation type="submission" date="2016-10" db="EMBL/GenBank/DDBJ databases">
        <authorList>
            <person name="Cai Z."/>
        </authorList>
    </citation>
    <scope>NUCLEOTIDE SEQUENCE [LARGE SCALE GENOMIC DNA]</scope>
    <source>
        <strain evidence="3 5">DSM 25227</strain>
    </source>
</reference>
<reference evidence="2 4" key="2">
    <citation type="submission" date="2018-03" db="EMBL/GenBank/DDBJ databases">
        <title>Genomic Encyclopedia of Archaeal and Bacterial Type Strains, Phase II (KMG-II): from individual species to whole genera.</title>
        <authorList>
            <person name="Goeker M."/>
        </authorList>
    </citation>
    <scope>NUCLEOTIDE SEQUENCE [LARGE SCALE GENOMIC DNA]</scope>
    <source>
        <strain evidence="2 4">DSM 25227</strain>
    </source>
</reference>
<dbReference type="GO" id="GO:0003677">
    <property type="term" value="F:DNA binding"/>
    <property type="evidence" value="ECO:0007669"/>
    <property type="project" value="InterPro"/>
</dbReference>
<dbReference type="EMBL" id="QGDJ01000005">
    <property type="protein sequence ID" value="PWJ18033.1"/>
    <property type="molecule type" value="Genomic_DNA"/>
</dbReference>
<feature type="domain" description="Cytoskeleton protein RodZ-like C-terminal" evidence="1">
    <location>
        <begin position="329"/>
        <end position="398"/>
    </location>
</feature>
<evidence type="ECO:0000259" key="1">
    <source>
        <dbReference type="Pfam" id="PF13464"/>
    </source>
</evidence>